<keyword evidence="7" id="KW-0479">Metal-binding</keyword>
<comment type="catalytic activity">
    <reaction evidence="1">
        <text>S-ubiquitinyl-[E2 ubiquitin-conjugating enzyme]-L-cysteine + [acceptor protein]-L-lysine = [E2 ubiquitin-conjugating enzyme]-L-cysteine + N(6)-ubiquitinyl-[acceptor protein]-L-lysine.</text>
        <dbReference type="EC" id="2.3.2.27"/>
    </reaction>
</comment>
<sequence>MAGQSDYTVFNCTSYKGDGYKHLDCLSGPGYDIYAYTADHSISYTDLTNCTKLYSLSSVPSELFGLKSILLSWSMPGCQQCEQQGKFCNLKKNSTASLETECYDKPKSKKGMVFVTRFSVHFETIGSFVS</sequence>
<reference evidence="14" key="2">
    <citation type="journal article" date="2023" name="Int. J. Mol. Sci.">
        <title>De Novo Assembly and Annotation of 11 Diverse Shrub Willow (Salix) Genomes Reveals Novel Gene Organization in Sex-Linked Regions.</title>
        <authorList>
            <person name="Hyden B."/>
            <person name="Feng K."/>
            <person name="Yates T.B."/>
            <person name="Jawdy S."/>
            <person name="Cereghino C."/>
            <person name="Smart L.B."/>
            <person name="Muchero W."/>
        </authorList>
    </citation>
    <scope>NUCLEOTIDE SEQUENCE [LARGE SCALE GENOMIC DNA]</scope>
    <source>
        <tissue evidence="14">Shoot tip</tissue>
    </source>
</reference>
<evidence type="ECO:0000256" key="6">
    <source>
        <dbReference type="ARBA" id="ARBA00022692"/>
    </source>
</evidence>
<accession>A0A9Q0NWL4</accession>
<evidence type="ECO:0000256" key="11">
    <source>
        <dbReference type="ARBA" id="ARBA00022989"/>
    </source>
</evidence>
<evidence type="ECO:0000256" key="13">
    <source>
        <dbReference type="ARBA" id="ARBA00024209"/>
    </source>
</evidence>
<comment type="pathway">
    <text evidence="3">Protein modification; protein ubiquitination.</text>
</comment>
<evidence type="ECO:0000256" key="10">
    <source>
        <dbReference type="ARBA" id="ARBA00022833"/>
    </source>
</evidence>
<evidence type="ECO:0000256" key="5">
    <source>
        <dbReference type="ARBA" id="ARBA00022679"/>
    </source>
</evidence>
<gene>
    <name evidence="14" type="ORF">OIU85_010468</name>
</gene>
<comment type="caution">
    <text evidence="14">The sequence shown here is derived from an EMBL/GenBank/DDBJ whole genome shotgun (WGS) entry which is preliminary data.</text>
</comment>
<dbReference type="Proteomes" id="UP001151529">
    <property type="component" value="Chromosome 15Z"/>
</dbReference>
<dbReference type="AlphaFoldDB" id="A0A9Q0NWL4"/>
<dbReference type="GO" id="GO:0008270">
    <property type="term" value="F:zinc ion binding"/>
    <property type="evidence" value="ECO:0007669"/>
    <property type="project" value="UniProtKB-KW"/>
</dbReference>
<comment type="similarity">
    <text evidence="13">Belongs to the RING-type zinc finger family. ATL subfamily.</text>
</comment>
<keyword evidence="8" id="KW-0863">Zinc-finger</keyword>
<evidence type="ECO:0000256" key="3">
    <source>
        <dbReference type="ARBA" id="ARBA00004906"/>
    </source>
</evidence>
<keyword evidence="10" id="KW-0862">Zinc</keyword>
<evidence type="ECO:0000256" key="2">
    <source>
        <dbReference type="ARBA" id="ARBA00004167"/>
    </source>
</evidence>
<evidence type="ECO:0000313" key="15">
    <source>
        <dbReference type="Proteomes" id="UP001151529"/>
    </source>
</evidence>
<protein>
    <recommendedName>
        <fullName evidence="4">RING-type E3 ubiquitin transferase</fullName>
        <ecNumber evidence="4">2.3.2.27</ecNumber>
    </recommendedName>
</protein>
<evidence type="ECO:0000256" key="1">
    <source>
        <dbReference type="ARBA" id="ARBA00000900"/>
    </source>
</evidence>
<organism evidence="14 15">
    <name type="scientific">Salix viminalis</name>
    <name type="common">Common osier</name>
    <name type="synonym">Basket willow</name>
    <dbReference type="NCBI Taxonomy" id="40686"/>
    <lineage>
        <taxon>Eukaryota</taxon>
        <taxon>Viridiplantae</taxon>
        <taxon>Streptophyta</taxon>
        <taxon>Embryophyta</taxon>
        <taxon>Tracheophyta</taxon>
        <taxon>Spermatophyta</taxon>
        <taxon>Magnoliopsida</taxon>
        <taxon>eudicotyledons</taxon>
        <taxon>Gunneridae</taxon>
        <taxon>Pentapetalae</taxon>
        <taxon>rosids</taxon>
        <taxon>fabids</taxon>
        <taxon>Malpighiales</taxon>
        <taxon>Salicaceae</taxon>
        <taxon>Saliceae</taxon>
        <taxon>Salix</taxon>
    </lineage>
</organism>
<dbReference type="EMBL" id="JAPFFL010000015">
    <property type="protein sequence ID" value="KAJ6677307.1"/>
    <property type="molecule type" value="Genomic_DNA"/>
</dbReference>
<dbReference type="InterPro" id="IPR046948">
    <property type="entry name" value="ATL20-22-like"/>
</dbReference>
<keyword evidence="11" id="KW-1133">Transmembrane helix</keyword>
<keyword evidence="6" id="KW-0812">Transmembrane</keyword>
<dbReference type="GO" id="GO:0016020">
    <property type="term" value="C:membrane"/>
    <property type="evidence" value="ECO:0007669"/>
    <property type="project" value="UniProtKB-SubCell"/>
</dbReference>
<proteinExistence type="inferred from homology"/>
<keyword evidence="15" id="KW-1185">Reference proteome</keyword>
<name>A0A9Q0NWL4_SALVM</name>
<keyword evidence="9" id="KW-0833">Ubl conjugation pathway</keyword>
<dbReference type="PANTHER" id="PTHR46279:SF9">
    <property type="entry name" value="OS01G0116300 PROTEIN"/>
    <property type="match status" value="1"/>
</dbReference>
<dbReference type="GO" id="GO:0061630">
    <property type="term" value="F:ubiquitin protein ligase activity"/>
    <property type="evidence" value="ECO:0007669"/>
    <property type="project" value="UniProtKB-EC"/>
</dbReference>
<keyword evidence="5" id="KW-0808">Transferase</keyword>
<dbReference type="GO" id="GO:0016301">
    <property type="term" value="F:kinase activity"/>
    <property type="evidence" value="ECO:0007669"/>
    <property type="project" value="UniProtKB-KW"/>
</dbReference>
<evidence type="ECO:0000256" key="9">
    <source>
        <dbReference type="ARBA" id="ARBA00022786"/>
    </source>
</evidence>
<evidence type="ECO:0000256" key="12">
    <source>
        <dbReference type="ARBA" id="ARBA00023136"/>
    </source>
</evidence>
<keyword evidence="14" id="KW-0418">Kinase</keyword>
<dbReference type="OrthoDB" id="547665at2759"/>
<reference evidence="14" key="1">
    <citation type="submission" date="2022-11" db="EMBL/GenBank/DDBJ databases">
        <authorList>
            <person name="Hyden B.L."/>
            <person name="Feng K."/>
            <person name="Yates T."/>
            <person name="Jawdy S."/>
            <person name="Smart L.B."/>
            <person name="Muchero W."/>
        </authorList>
    </citation>
    <scope>NUCLEOTIDE SEQUENCE</scope>
    <source>
        <tissue evidence="14">Shoot tip</tissue>
    </source>
</reference>
<evidence type="ECO:0000256" key="7">
    <source>
        <dbReference type="ARBA" id="ARBA00022723"/>
    </source>
</evidence>
<evidence type="ECO:0000256" key="4">
    <source>
        <dbReference type="ARBA" id="ARBA00012483"/>
    </source>
</evidence>
<dbReference type="PANTHER" id="PTHR46279">
    <property type="entry name" value="RING/U-BOX SUPERFAMILY PROTEIN"/>
    <property type="match status" value="1"/>
</dbReference>
<comment type="subcellular location">
    <subcellularLocation>
        <location evidence="2">Membrane</location>
        <topology evidence="2">Single-pass membrane protein</topology>
    </subcellularLocation>
</comment>
<evidence type="ECO:0000313" key="14">
    <source>
        <dbReference type="EMBL" id="KAJ6677307.1"/>
    </source>
</evidence>
<dbReference type="EC" id="2.3.2.27" evidence="4"/>
<keyword evidence="12" id="KW-0472">Membrane</keyword>
<evidence type="ECO:0000256" key="8">
    <source>
        <dbReference type="ARBA" id="ARBA00022771"/>
    </source>
</evidence>